<dbReference type="InterPro" id="IPR013762">
    <property type="entry name" value="Integrase-like_cat_sf"/>
</dbReference>
<dbReference type="InterPro" id="IPR002104">
    <property type="entry name" value="Integrase_catalytic"/>
</dbReference>
<dbReference type="InterPro" id="IPR044068">
    <property type="entry name" value="CB"/>
</dbReference>
<evidence type="ECO:0000256" key="4">
    <source>
        <dbReference type="ARBA" id="ARBA00023172"/>
    </source>
</evidence>
<dbReference type="Proteomes" id="UP000177103">
    <property type="component" value="Unassembled WGS sequence"/>
</dbReference>
<dbReference type="InterPro" id="IPR050090">
    <property type="entry name" value="Tyrosine_recombinase_XerCD"/>
</dbReference>
<sequence>MDRITEFYNYLVTKRQVKPSTAYRHRNTLRLIFKNCAAFTEENLVTYITNLRTEGKKATYLNSIVNTIRVYTQFLEDTSRQFDKHLRYFCFLKEEEVIKSVFSDDEIESFLELPPPEIHRNGRSWPNNPVLYNRWTVFFSVCAYTGMRPGEVAGLSTDDLDWGRNCFVLNQTKTGMPRLVPIPPNIHVLLKEYLTQVENSVLFPGADNVDWHYNFHTRLKRLGIKRPGLTPYSFRHSLITRLLEEDVNIFKVQKIVGHRQLNTTAAYTHLTTKDIQEAIIKHPLIKKQTDPKIILQSIKETIEAYKLKTNDRFDYYLEETNDGLKFEICLKSKKP</sequence>
<evidence type="ECO:0000256" key="1">
    <source>
        <dbReference type="ARBA" id="ARBA00008857"/>
    </source>
</evidence>
<dbReference type="GO" id="GO:0006310">
    <property type="term" value="P:DNA recombination"/>
    <property type="evidence" value="ECO:0007669"/>
    <property type="project" value="UniProtKB-KW"/>
</dbReference>
<dbReference type="InterPro" id="IPR010998">
    <property type="entry name" value="Integrase_recombinase_N"/>
</dbReference>
<gene>
    <name evidence="8" type="ORF">A2Y57_04150</name>
</gene>
<accession>A0A1G1W996</accession>
<dbReference type="CDD" id="cd01189">
    <property type="entry name" value="INT_ICEBs1_C_like"/>
    <property type="match status" value="1"/>
</dbReference>
<evidence type="ECO:0000313" key="9">
    <source>
        <dbReference type="Proteomes" id="UP000177103"/>
    </source>
</evidence>
<dbReference type="Gene3D" id="1.10.443.10">
    <property type="entry name" value="Intergrase catalytic core"/>
    <property type="match status" value="1"/>
</dbReference>
<dbReference type="SUPFAM" id="SSF56349">
    <property type="entry name" value="DNA breaking-rejoining enzymes"/>
    <property type="match status" value="1"/>
</dbReference>
<proteinExistence type="inferred from homology"/>
<reference evidence="8 9" key="1">
    <citation type="journal article" date="2016" name="Nat. Commun.">
        <title>Thousands of microbial genomes shed light on interconnected biogeochemical processes in an aquifer system.</title>
        <authorList>
            <person name="Anantharaman K."/>
            <person name="Brown C.T."/>
            <person name="Hug L.A."/>
            <person name="Sharon I."/>
            <person name="Castelle C.J."/>
            <person name="Probst A.J."/>
            <person name="Thomas B.C."/>
            <person name="Singh A."/>
            <person name="Wilkins M.J."/>
            <person name="Karaoz U."/>
            <person name="Brodie E.L."/>
            <person name="Williams K.H."/>
            <person name="Hubbard S.S."/>
            <person name="Banfield J.F."/>
        </authorList>
    </citation>
    <scope>NUCLEOTIDE SEQUENCE [LARGE SCALE GENOMIC DNA]</scope>
</reference>
<dbReference type="InterPro" id="IPR004107">
    <property type="entry name" value="Integrase_SAM-like_N"/>
</dbReference>
<evidence type="ECO:0000259" key="6">
    <source>
        <dbReference type="PROSITE" id="PS51898"/>
    </source>
</evidence>
<evidence type="ECO:0000256" key="2">
    <source>
        <dbReference type="ARBA" id="ARBA00022908"/>
    </source>
</evidence>
<dbReference type="EMBL" id="MHCQ01000030">
    <property type="protein sequence ID" value="OGY24249.1"/>
    <property type="molecule type" value="Genomic_DNA"/>
</dbReference>
<feature type="domain" description="Core-binding (CB)" evidence="7">
    <location>
        <begin position="1"/>
        <end position="76"/>
    </location>
</feature>
<evidence type="ECO:0000313" key="8">
    <source>
        <dbReference type="EMBL" id="OGY24249.1"/>
    </source>
</evidence>
<dbReference type="PANTHER" id="PTHR30349:SF41">
    <property type="entry name" value="INTEGRASE_RECOMBINASE PROTEIN MJ0367-RELATED"/>
    <property type="match status" value="1"/>
</dbReference>
<comment type="caution">
    <text evidence="8">The sequence shown here is derived from an EMBL/GenBank/DDBJ whole genome shotgun (WGS) entry which is preliminary data.</text>
</comment>
<comment type="similarity">
    <text evidence="1">Belongs to the 'phage' integrase family.</text>
</comment>
<evidence type="ECO:0008006" key="10">
    <source>
        <dbReference type="Google" id="ProtNLM"/>
    </source>
</evidence>
<keyword evidence="3 5" id="KW-0238">DNA-binding</keyword>
<dbReference type="Pfam" id="PF02899">
    <property type="entry name" value="Phage_int_SAM_1"/>
    <property type="match status" value="1"/>
</dbReference>
<dbReference type="PROSITE" id="PS51900">
    <property type="entry name" value="CB"/>
    <property type="match status" value="1"/>
</dbReference>
<keyword evidence="2" id="KW-0229">DNA integration</keyword>
<keyword evidence="4" id="KW-0233">DNA recombination</keyword>
<evidence type="ECO:0000256" key="3">
    <source>
        <dbReference type="ARBA" id="ARBA00023125"/>
    </source>
</evidence>
<feature type="domain" description="Tyr recombinase" evidence="6">
    <location>
        <begin position="97"/>
        <end position="280"/>
    </location>
</feature>
<dbReference type="PANTHER" id="PTHR30349">
    <property type="entry name" value="PHAGE INTEGRASE-RELATED"/>
    <property type="match status" value="1"/>
</dbReference>
<dbReference type="PROSITE" id="PS51898">
    <property type="entry name" value="TYR_RECOMBINASE"/>
    <property type="match status" value="1"/>
</dbReference>
<dbReference type="GO" id="GO:0015074">
    <property type="term" value="P:DNA integration"/>
    <property type="evidence" value="ECO:0007669"/>
    <property type="project" value="UniProtKB-KW"/>
</dbReference>
<evidence type="ECO:0000259" key="7">
    <source>
        <dbReference type="PROSITE" id="PS51900"/>
    </source>
</evidence>
<dbReference type="GO" id="GO:0003677">
    <property type="term" value="F:DNA binding"/>
    <property type="evidence" value="ECO:0007669"/>
    <property type="project" value="UniProtKB-UniRule"/>
</dbReference>
<name>A0A1G1W996_9BACT</name>
<dbReference type="AlphaFoldDB" id="A0A1G1W996"/>
<protein>
    <recommendedName>
        <fullName evidence="10">Tyr recombinase domain-containing protein</fullName>
    </recommendedName>
</protein>
<evidence type="ECO:0000256" key="5">
    <source>
        <dbReference type="PROSITE-ProRule" id="PRU01248"/>
    </source>
</evidence>
<organism evidence="8 9">
    <name type="scientific">Candidatus Woykebacteria bacterium RBG_13_40_7b</name>
    <dbReference type="NCBI Taxonomy" id="1802594"/>
    <lineage>
        <taxon>Bacteria</taxon>
        <taxon>Candidatus Woykeibacteriota</taxon>
    </lineage>
</organism>
<dbReference type="Gene3D" id="1.10.150.130">
    <property type="match status" value="1"/>
</dbReference>
<dbReference type="InterPro" id="IPR011010">
    <property type="entry name" value="DNA_brk_join_enz"/>
</dbReference>
<dbReference type="Pfam" id="PF00589">
    <property type="entry name" value="Phage_integrase"/>
    <property type="match status" value="1"/>
</dbReference>